<dbReference type="RefSeq" id="WP_085020985.1">
    <property type="nucleotide sequence ID" value="NZ_BMHD01000001.1"/>
</dbReference>
<accession>A0A1X9LP04</accession>
<organism evidence="1 2">
    <name type="scientific">Cnuibacter physcomitrellae</name>
    <dbReference type="NCBI Taxonomy" id="1619308"/>
    <lineage>
        <taxon>Bacteria</taxon>
        <taxon>Bacillati</taxon>
        <taxon>Actinomycetota</taxon>
        <taxon>Actinomycetes</taxon>
        <taxon>Micrococcales</taxon>
        <taxon>Microbacteriaceae</taxon>
        <taxon>Cnuibacter</taxon>
    </lineage>
</organism>
<dbReference type="EMBL" id="CP020715">
    <property type="protein sequence ID" value="ARJ06847.1"/>
    <property type="molecule type" value="Genomic_DNA"/>
</dbReference>
<reference evidence="1 2" key="1">
    <citation type="submission" date="2017-04" db="EMBL/GenBank/DDBJ databases">
        <authorList>
            <person name="Afonso C.L."/>
            <person name="Miller P.J."/>
            <person name="Scott M.A."/>
            <person name="Spackman E."/>
            <person name="Goraichik I."/>
            <person name="Dimitrov K.M."/>
            <person name="Suarez D.L."/>
            <person name="Swayne D.E."/>
        </authorList>
    </citation>
    <scope>NUCLEOTIDE SEQUENCE [LARGE SCALE GENOMIC DNA]</scope>
    <source>
        <strain evidence="2">XA(T)</strain>
    </source>
</reference>
<evidence type="ECO:0000313" key="2">
    <source>
        <dbReference type="Proteomes" id="UP000192775"/>
    </source>
</evidence>
<gene>
    <name evidence="1" type="ORF">B5808_17675</name>
</gene>
<protein>
    <submittedName>
        <fullName evidence="1">Uncharacterized protein</fullName>
    </submittedName>
</protein>
<keyword evidence="2" id="KW-1185">Reference proteome</keyword>
<name>A0A1X9LP04_9MICO</name>
<proteinExistence type="predicted"/>
<sequence>MLLARADEIVASLSPGKRETVREIVINSVHRGAVDPSARRFLTAASGGPELADILAAALDSSAAGAVSAEGGPRSELGPAAS</sequence>
<dbReference type="STRING" id="1619308.B5808_17675"/>
<dbReference type="Proteomes" id="UP000192775">
    <property type="component" value="Chromosome"/>
</dbReference>
<evidence type="ECO:0000313" key="1">
    <source>
        <dbReference type="EMBL" id="ARJ06847.1"/>
    </source>
</evidence>
<dbReference type="KEGG" id="cphy:B5808_17675"/>
<dbReference type="AlphaFoldDB" id="A0A1X9LP04"/>